<dbReference type="AlphaFoldDB" id="A0ABD0LSD7"/>
<proteinExistence type="predicted"/>
<sequence length="77" mass="8638">MSTTKYNNLILCGLQLSGGPVIFVAVEQEAHHDPSMGLRGLELELAVGGACAVEILYHFLQIKKHETYSFFIQNMQW</sequence>
<gene>
    <name evidence="1" type="ORF">BaRGS_00006818</name>
</gene>
<organism evidence="1 2">
    <name type="scientific">Batillaria attramentaria</name>
    <dbReference type="NCBI Taxonomy" id="370345"/>
    <lineage>
        <taxon>Eukaryota</taxon>
        <taxon>Metazoa</taxon>
        <taxon>Spiralia</taxon>
        <taxon>Lophotrochozoa</taxon>
        <taxon>Mollusca</taxon>
        <taxon>Gastropoda</taxon>
        <taxon>Caenogastropoda</taxon>
        <taxon>Sorbeoconcha</taxon>
        <taxon>Cerithioidea</taxon>
        <taxon>Batillariidae</taxon>
        <taxon>Batillaria</taxon>
    </lineage>
</organism>
<reference evidence="1 2" key="1">
    <citation type="journal article" date="2023" name="Sci. Data">
        <title>Genome assembly of the Korean intertidal mud-creeper Batillaria attramentaria.</title>
        <authorList>
            <person name="Patra A.K."/>
            <person name="Ho P.T."/>
            <person name="Jun S."/>
            <person name="Lee S.J."/>
            <person name="Kim Y."/>
            <person name="Won Y.J."/>
        </authorList>
    </citation>
    <scope>NUCLEOTIDE SEQUENCE [LARGE SCALE GENOMIC DNA]</scope>
    <source>
        <strain evidence="1">Wonlab-2016</strain>
    </source>
</reference>
<evidence type="ECO:0000313" key="2">
    <source>
        <dbReference type="Proteomes" id="UP001519460"/>
    </source>
</evidence>
<dbReference type="Proteomes" id="UP001519460">
    <property type="component" value="Unassembled WGS sequence"/>
</dbReference>
<evidence type="ECO:0000313" key="1">
    <source>
        <dbReference type="EMBL" id="KAK7502066.1"/>
    </source>
</evidence>
<keyword evidence="2" id="KW-1185">Reference proteome</keyword>
<protein>
    <submittedName>
        <fullName evidence="1">Uncharacterized protein</fullName>
    </submittedName>
</protein>
<accession>A0ABD0LSD7</accession>
<dbReference type="EMBL" id="JACVVK020000028">
    <property type="protein sequence ID" value="KAK7502066.1"/>
    <property type="molecule type" value="Genomic_DNA"/>
</dbReference>
<comment type="caution">
    <text evidence="1">The sequence shown here is derived from an EMBL/GenBank/DDBJ whole genome shotgun (WGS) entry which is preliminary data.</text>
</comment>
<name>A0ABD0LSD7_9CAEN</name>